<proteinExistence type="predicted"/>
<organism evidence="2 3">
    <name type="scientific">Pisolithus microcarpus 441</name>
    <dbReference type="NCBI Taxonomy" id="765257"/>
    <lineage>
        <taxon>Eukaryota</taxon>
        <taxon>Fungi</taxon>
        <taxon>Dikarya</taxon>
        <taxon>Basidiomycota</taxon>
        <taxon>Agaricomycotina</taxon>
        <taxon>Agaricomycetes</taxon>
        <taxon>Agaricomycetidae</taxon>
        <taxon>Boletales</taxon>
        <taxon>Sclerodermatineae</taxon>
        <taxon>Pisolithaceae</taxon>
        <taxon>Pisolithus</taxon>
    </lineage>
</organism>
<reference evidence="2 3" key="1">
    <citation type="submission" date="2014-04" db="EMBL/GenBank/DDBJ databases">
        <authorList>
            <consortium name="DOE Joint Genome Institute"/>
            <person name="Kuo A."/>
            <person name="Kohler A."/>
            <person name="Costa M.D."/>
            <person name="Nagy L.G."/>
            <person name="Floudas D."/>
            <person name="Copeland A."/>
            <person name="Barry K.W."/>
            <person name="Cichocki N."/>
            <person name="Veneault-Fourrey C."/>
            <person name="LaButti K."/>
            <person name="Lindquist E.A."/>
            <person name="Lipzen A."/>
            <person name="Lundell T."/>
            <person name="Morin E."/>
            <person name="Murat C."/>
            <person name="Sun H."/>
            <person name="Tunlid A."/>
            <person name="Henrissat B."/>
            <person name="Grigoriev I.V."/>
            <person name="Hibbett D.S."/>
            <person name="Martin F."/>
            <person name="Nordberg H.P."/>
            <person name="Cantor M.N."/>
            <person name="Hua S.X."/>
        </authorList>
    </citation>
    <scope>NUCLEOTIDE SEQUENCE [LARGE SCALE GENOMIC DNA]</scope>
    <source>
        <strain evidence="2 3">441</strain>
    </source>
</reference>
<keyword evidence="3" id="KW-1185">Reference proteome</keyword>
<feature type="domain" description="Nucleoporin POM152 ninth Ig-like" evidence="1">
    <location>
        <begin position="17"/>
        <end position="63"/>
    </location>
</feature>
<accession>A0A0C9XJZ7</accession>
<dbReference type="AlphaFoldDB" id="A0A0C9XJZ7"/>
<dbReference type="Proteomes" id="UP000054018">
    <property type="component" value="Unassembled WGS sequence"/>
</dbReference>
<name>A0A0C9XJZ7_9AGAM</name>
<dbReference type="STRING" id="765257.A0A0C9XJZ7"/>
<dbReference type="Pfam" id="PF24527">
    <property type="entry name" value="Ig-like_Pom152_9"/>
    <property type="match status" value="1"/>
</dbReference>
<dbReference type="HOGENOM" id="CLU_2543438_0_0_1"/>
<evidence type="ECO:0000313" key="2">
    <source>
        <dbReference type="EMBL" id="KIK12640.1"/>
    </source>
</evidence>
<dbReference type="EMBL" id="KN834062">
    <property type="protein sequence ID" value="KIK12640.1"/>
    <property type="molecule type" value="Genomic_DNA"/>
</dbReference>
<protein>
    <recommendedName>
        <fullName evidence="1">Nucleoporin POM152 ninth Ig-like domain-containing protein</fullName>
    </recommendedName>
</protein>
<evidence type="ECO:0000259" key="1">
    <source>
        <dbReference type="Pfam" id="PF24527"/>
    </source>
</evidence>
<dbReference type="InterPro" id="IPR056543">
    <property type="entry name" value="Ig-like_POM152_9th"/>
</dbReference>
<evidence type="ECO:0000313" key="3">
    <source>
        <dbReference type="Proteomes" id="UP000054018"/>
    </source>
</evidence>
<gene>
    <name evidence="2" type="ORF">PISMIDRAFT_18596</name>
</gene>
<reference evidence="3" key="2">
    <citation type="submission" date="2015-01" db="EMBL/GenBank/DDBJ databases">
        <title>Evolutionary Origins and Diversification of the Mycorrhizal Mutualists.</title>
        <authorList>
            <consortium name="DOE Joint Genome Institute"/>
            <consortium name="Mycorrhizal Genomics Consortium"/>
            <person name="Kohler A."/>
            <person name="Kuo A."/>
            <person name="Nagy L.G."/>
            <person name="Floudas D."/>
            <person name="Copeland A."/>
            <person name="Barry K.W."/>
            <person name="Cichocki N."/>
            <person name="Veneault-Fourrey C."/>
            <person name="LaButti K."/>
            <person name="Lindquist E.A."/>
            <person name="Lipzen A."/>
            <person name="Lundell T."/>
            <person name="Morin E."/>
            <person name="Murat C."/>
            <person name="Riley R."/>
            <person name="Ohm R."/>
            <person name="Sun H."/>
            <person name="Tunlid A."/>
            <person name="Henrissat B."/>
            <person name="Grigoriev I.V."/>
            <person name="Hibbett D.S."/>
            <person name="Martin F."/>
        </authorList>
    </citation>
    <scope>NUCLEOTIDE SEQUENCE [LARGE SCALE GENOMIC DNA]</scope>
    <source>
        <strain evidence="3">441</strain>
    </source>
</reference>
<sequence length="83" mass="9351">MVDPLHQSIWIDVSKTAAIIPLEKTKDFCVGDIIQFKLEGTPPWMISKTALFLQNVFTHHTTRLASIIMRIGLEGVTYILISP</sequence>